<proteinExistence type="predicted"/>
<evidence type="ECO:0000256" key="2">
    <source>
        <dbReference type="SAM" id="MobiDB-lite"/>
    </source>
</evidence>
<keyword evidence="5" id="KW-1185">Reference proteome</keyword>
<evidence type="ECO:0000313" key="5">
    <source>
        <dbReference type="Proteomes" id="UP001279734"/>
    </source>
</evidence>
<evidence type="ECO:0000313" key="4">
    <source>
        <dbReference type="EMBL" id="GMH29715.1"/>
    </source>
</evidence>
<name>A0AAD3Y6Y8_NEPGR</name>
<keyword evidence="1" id="KW-0175">Coiled coil</keyword>
<feature type="region of interest" description="Disordered" evidence="2">
    <location>
        <begin position="1"/>
        <end position="26"/>
    </location>
</feature>
<sequence length="304" mass="34225">METGSPSSQNREHQNTPNSPPIILKTEDHGNQQTRETANNLIQTTNNSGLLESKHEDGASTLPDSGNSASLGVKVSQFPARISITHYLLIKDCTMDSDKLSEMTIESSADRVLGAGGDVGIREPYEGMEFETEDAAKVFYDDYARRVGFVMRVMSCRRSEVDGRILARRLGCNKEGYCVSCRGKFSEVRKPRASTREGCKAMILVKSEKSGKWIVTKFVRDHNHPLVIFPREARQTSDDKDKKIQELSAELRNKKKLCAMYHEQLTAIMKDVEEHNNQLTKKVQFVLDNLKVVESKEQKPSPCK</sequence>
<protein>
    <recommendedName>
        <fullName evidence="3">FAR1 domain-containing protein</fullName>
    </recommendedName>
</protein>
<reference evidence="4" key="1">
    <citation type="submission" date="2023-05" db="EMBL/GenBank/DDBJ databases">
        <title>Nepenthes gracilis genome sequencing.</title>
        <authorList>
            <person name="Fukushima K."/>
        </authorList>
    </citation>
    <scope>NUCLEOTIDE SEQUENCE</scope>
    <source>
        <strain evidence="4">SING2019-196</strain>
    </source>
</reference>
<dbReference type="InterPro" id="IPR004330">
    <property type="entry name" value="FAR1_DNA_bnd_dom"/>
</dbReference>
<dbReference type="AlphaFoldDB" id="A0AAD3Y6Y8"/>
<dbReference type="PANTHER" id="PTHR46328:SF17">
    <property type="entry name" value="FAR-RED IMPAIRED RESPONSIVE (FAR1) FAMILY PROTEIN"/>
    <property type="match status" value="1"/>
</dbReference>
<organism evidence="4 5">
    <name type="scientific">Nepenthes gracilis</name>
    <name type="common">Slender pitcher plant</name>
    <dbReference type="NCBI Taxonomy" id="150966"/>
    <lineage>
        <taxon>Eukaryota</taxon>
        <taxon>Viridiplantae</taxon>
        <taxon>Streptophyta</taxon>
        <taxon>Embryophyta</taxon>
        <taxon>Tracheophyta</taxon>
        <taxon>Spermatophyta</taxon>
        <taxon>Magnoliopsida</taxon>
        <taxon>eudicotyledons</taxon>
        <taxon>Gunneridae</taxon>
        <taxon>Pentapetalae</taxon>
        <taxon>Caryophyllales</taxon>
        <taxon>Nepenthaceae</taxon>
        <taxon>Nepenthes</taxon>
    </lineage>
</organism>
<comment type="caution">
    <text evidence="4">The sequence shown here is derived from an EMBL/GenBank/DDBJ whole genome shotgun (WGS) entry which is preliminary data.</text>
</comment>
<evidence type="ECO:0000259" key="3">
    <source>
        <dbReference type="Pfam" id="PF03101"/>
    </source>
</evidence>
<dbReference type="Proteomes" id="UP001279734">
    <property type="component" value="Unassembled WGS sequence"/>
</dbReference>
<feature type="coiled-coil region" evidence="1">
    <location>
        <begin position="237"/>
        <end position="289"/>
    </location>
</feature>
<accession>A0AAD3Y6Y8</accession>
<evidence type="ECO:0000256" key="1">
    <source>
        <dbReference type="SAM" id="Coils"/>
    </source>
</evidence>
<dbReference type="PANTHER" id="PTHR46328">
    <property type="entry name" value="FAR-RED IMPAIRED RESPONSIVE (FAR1) FAMILY PROTEIN-RELATED"/>
    <property type="match status" value="1"/>
</dbReference>
<dbReference type="EMBL" id="BSYO01000036">
    <property type="protein sequence ID" value="GMH29715.1"/>
    <property type="molecule type" value="Genomic_DNA"/>
</dbReference>
<dbReference type="Pfam" id="PF03101">
    <property type="entry name" value="FAR1"/>
    <property type="match status" value="1"/>
</dbReference>
<feature type="domain" description="FAR1" evidence="3">
    <location>
        <begin position="139"/>
        <end position="227"/>
    </location>
</feature>
<gene>
    <name evidence="4" type="ORF">Nepgr_031558</name>
</gene>